<dbReference type="SUPFAM" id="SSF53633">
    <property type="entry name" value="Carbamate kinase-like"/>
    <property type="match status" value="1"/>
</dbReference>
<name>A0A5J4PTY1_9ZZZZ</name>
<dbReference type="AlphaFoldDB" id="A0A5J4PTY1"/>
<dbReference type="InterPro" id="IPR001048">
    <property type="entry name" value="Asp/Glu/Uridylate_kinase"/>
</dbReference>
<feature type="non-terminal residue" evidence="2">
    <location>
        <position position="95"/>
    </location>
</feature>
<organism evidence="2">
    <name type="scientific">termite gut metagenome</name>
    <dbReference type="NCBI Taxonomy" id="433724"/>
    <lineage>
        <taxon>unclassified sequences</taxon>
        <taxon>metagenomes</taxon>
        <taxon>organismal metagenomes</taxon>
    </lineage>
</organism>
<keyword evidence="2" id="KW-0418">Kinase</keyword>
<feature type="domain" description="Aspartate/glutamate/uridylate kinase" evidence="1">
    <location>
        <begin position="6"/>
        <end position="94"/>
    </location>
</feature>
<dbReference type="EMBL" id="SNRY01006442">
    <property type="protein sequence ID" value="KAA6312582.1"/>
    <property type="molecule type" value="Genomic_DNA"/>
</dbReference>
<proteinExistence type="predicted"/>
<sequence>MQTKQKLTLVKVGGQIVEEKSSLYRLLDDFSALEGYKVLVHGGGRLASKIAVQLGIESHMVDGRRITDAEMLKVVTMVYGGLVNKDITAGLQARG</sequence>
<evidence type="ECO:0000259" key="1">
    <source>
        <dbReference type="Pfam" id="PF00696"/>
    </source>
</evidence>
<accession>A0A5J4PTY1</accession>
<dbReference type="GO" id="GO:0003991">
    <property type="term" value="F:acetylglutamate kinase activity"/>
    <property type="evidence" value="ECO:0007669"/>
    <property type="project" value="UniProtKB-EC"/>
</dbReference>
<keyword evidence="2" id="KW-0808">Transferase</keyword>
<dbReference type="Gene3D" id="3.40.1160.10">
    <property type="entry name" value="Acetylglutamate kinase-like"/>
    <property type="match status" value="1"/>
</dbReference>
<reference evidence="2" key="1">
    <citation type="submission" date="2019-03" db="EMBL/GenBank/DDBJ databases">
        <title>Single cell metagenomics reveals metabolic interactions within the superorganism composed of flagellate Streblomastix strix and complex community of Bacteroidetes bacteria on its surface.</title>
        <authorList>
            <person name="Treitli S.C."/>
            <person name="Kolisko M."/>
            <person name="Husnik F."/>
            <person name="Keeling P."/>
            <person name="Hampl V."/>
        </authorList>
    </citation>
    <scope>NUCLEOTIDE SEQUENCE</scope>
    <source>
        <strain evidence="2">STM</strain>
    </source>
</reference>
<dbReference type="Pfam" id="PF00696">
    <property type="entry name" value="AA_kinase"/>
    <property type="match status" value="1"/>
</dbReference>
<dbReference type="InterPro" id="IPR036393">
    <property type="entry name" value="AceGlu_kinase-like_sf"/>
</dbReference>
<comment type="caution">
    <text evidence="2">The sequence shown here is derived from an EMBL/GenBank/DDBJ whole genome shotgun (WGS) entry which is preliminary data.</text>
</comment>
<dbReference type="EC" id="2.7.2.8" evidence="2"/>
<evidence type="ECO:0000313" key="2">
    <source>
        <dbReference type="EMBL" id="KAA6312582.1"/>
    </source>
</evidence>
<gene>
    <name evidence="2" type="ORF">EZS27_036512</name>
</gene>
<protein>
    <submittedName>
        <fullName evidence="2">Acetylglutamate kinase</fullName>
        <ecNumber evidence="2">2.7.2.8</ecNumber>
    </submittedName>
</protein>